<protein>
    <submittedName>
        <fullName evidence="1">Uncharacterized protein</fullName>
    </submittedName>
</protein>
<evidence type="ECO:0000313" key="2">
    <source>
        <dbReference type="Proteomes" id="UP001055811"/>
    </source>
</evidence>
<dbReference type="EMBL" id="CM042009">
    <property type="protein sequence ID" value="KAI3792712.1"/>
    <property type="molecule type" value="Genomic_DNA"/>
</dbReference>
<proteinExistence type="predicted"/>
<evidence type="ECO:0000313" key="1">
    <source>
        <dbReference type="EMBL" id="KAI3792712.1"/>
    </source>
</evidence>
<dbReference type="Proteomes" id="UP001055811">
    <property type="component" value="Linkage Group LG01"/>
</dbReference>
<sequence length="137" mass="15854">MEVCVEECCLRYVNTCTTSLSILIPVVFFFFFFFGRKYILLYGFQPKKSVYLFWLLKSTSDLLGSPPNSAPNLFYKCNAYTSQLSKFLLVYVNVFSRVIVLLQSFYIFSIYGLGLVSLLNFNSIRVFFFLSDYNSGS</sequence>
<name>A0ACB9HAH4_CICIN</name>
<comment type="caution">
    <text evidence="1">The sequence shown here is derived from an EMBL/GenBank/DDBJ whole genome shotgun (WGS) entry which is preliminary data.</text>
</comment>
<organism evidence="1 2">
    <name type="scientific">Cichorium intybus</name>
    <name type="common">Chicory</name>
    <dbReference type="NCBI Taxonomy" id="13427"/>
    <lineage>
        <taxon>Eukaryota</taxon>
        <taxon>Viridiplantae</taxon>
        <taxon>Streptophyta</taxon>
        <taxon>Embryophyta</taxon>
        <taxon>Tracheophyta</taxon>
        <taxon>Spermatophyta</taxon>
        <taxon>Magnoliopsida</taxon>
        <taxon>eudicotyledons</taxon>
        <taxon>Gunneridae</taxon>
        <taxon>Pentapetalae</taxon>
        <taxon>asterids</taxon>
        <taxon>campanulids</taxon>
        <taxon>Asterales</taxon>
        <taxon>Asteraceae</taxon>
        <taxon>Cichorioideae</taxon>
        <taxon>Cichorieae</taxon>
        <taxon>Cichoriinae</taxon>
        <taxon>Cichorium</taxon>
    </lineage>
</organism>
<accession>A0ACB9HAH4</accession>
<keyword evidence="2" id="KW-1185">Reference proteome</keyword>
<reference evidence="1 2" key="2">
    <citation type="journal article" date="2022" name="Mol. Ecol. Resour.">
        <title>The genomes of chicory, endive, great burdock and yacon provide insights into Asteraceae paleo-polyploidization history and plant inulin production.</title>
        <authorList>
            <person name="Fan W."/>
            <person name="Wang S."/>
            <person name="Wang H."/>
            <person name="Wang A."/>
            <person name="Jiang F."/>
            <person name="Liu H."/>
            <person name="Zhao H."/>
            <person name="Xu D."/>
            <person name="Zhang Y."/>
        </authorList>
    </citation>
    <scope>NUCLEOTIDE SEQUENCE [LARGE SCALE GENOMIC DNA]</scope>
    <source>
        <strain evidence="2">cv. Punajuju</strain>
        <tissue evidence="1">Leaves</tissue>
    </source>
</reference>
<reference evidence="2" key="1">
    <citation type="journal article" date="2022" name="Mol. Ecol. Resour.">
        <title>The genomes of chicory, endive, great burdock and yacon provide insights into Asteraceae palaeo-polyploidization history and plant inulin production.</title>
        <authorList>
            <person name="Fan W."/>
            <person name="Wang S."/>
            <person name="Wang H."/>
            <person name="Wang A."/>
            <person name="Jiang F."/>
            <person name="Liu H."/>
            <person name="Zhao H."/>
            <person name="Xu D."/>
            <person name="Zhang Y."/>
        </authorList>
    </citation>
    <scope>NUCLEOTIDE SEQUENCE [LARGE SCALE GENOMIC DNA]</scope>
    <source>
        <strain evidence="2">cv. Punajuju</strain>
    </source>
</reference>
<gene>
    <name evidence="1" type="ORF">L2E82_06600</name>
</gene>